<protein>
    <submittedName>
        <fullName evidence="1">Uncharacterized protein</fullName>
    </submittedName>
</protein>
<reference evidence="1 2" key="1">
    <citation type="submission" date="2017-11" db="EMBL/GenBank/DDBJ databases">
        <authorList>
            <person name="Keri A.G."/>
            <person name="Ahn S.H."/>
            <person name="Alvarado I.A."/>
            <person name="Hartigan K.A."/>
            <person name="Shaffer C.D."/>
            <person name="Weston-Hafer K.A."/>
            <person name="Russell D.A."/>
            <person name="Pope W.H."/>
            <person name="Jacobs-Sera D."/>
            <person name="Hendrix R.W."/>
            <person name="Hatfull G.F."/>
        </authorList>
    </citation>
    <scope>NUCLEOTIDE SEQUENCE [LARGE SCALE GENOMIC DNA]</scope>
</reference>
<name>A0A2H4PI58_9CAUD</name>
<proteinExistence type="predicted"/>
<organism evidence="1 2">
    <name type="scientific">Streptomyces phage WRightOn</name>
    <dbReference type="NCBI Taxonomy" id="2053723"/>
    <lineage>
        <taxon>Viruses</taxon>
        <taxon>Duplodnaviria</taxon>
        <taxon>Heunggongvirae</taxon>
        <taxon>Uroviricota</taxon>
        <taxon>Caudoviricetes</taxon>
        <taxon>Beephvirinae</taxon>
        <taxon>Manuelvirus</taxon>
        <taxon>Manuelvirus wrighton</taxon>
    </lineage>
</organism>
<dbReference type="EMBL" id="MG515223">
    <property type="protein sequence ID" value="ATW62481.1"/>
    <property type="molecule type" value="Genomic_DNA"/>
</dbReference>
<evidence type="ECO:0000313" key="2">
    <source>
        <dbReference type="Proteomes" id="UP000241007"/>
    </source>
</evidence>
<keyword evidence="2" id="KW-1185">Reference proteome</keyword>
<accession>A0A2H4PI58</accession>
<sequence length="642" mass="69790">MATVVRKTPDQLSGLGATIQANYSLQDYAYDYAVAGIPFLSGVQDNRPYTERMAEIRKQQFDAFAEPGEQSISGNFWWLRSQSSFTGGAGILYQDPDNDNQFNIRFDSSLGVDPWTSGQLKLLRSVTAGTETAKTRLLVRGYVDPSGVDAYWLVRDDELRKVTDAADTAVIGITLDSIHDITSSGATYFIARTDGIHYGLDAAAPTQLYTDALNDSAIIEFVKGRLIVAHDNKVYQGVTGGAAAALPAEIYEHQDDQWTWKSITDGPAAIYVAGDSGTTSEIHRFSPTLSATGVPELTWTGVTATMPSGEIINTIYQYVGSFVGIATNKGFRVGEIDSNGDISYGPLLFEPTGGCTGIVGYDRFMWTGTTAQHDGDSGLYRVDLGSVIQEQTTRAVRYAYARDIYTTESAGAVTSVTMFGASDRKVFSVSGFAAVKEEATQLVESGYLETGRIRFNTEEPKLFKFFSVRTPAPLQGNLSVSVLSESGGEIPYITYTPASGSGVMDVGIGNPAGRQNWIRLKFALSRGTDPAYGGVLNGWQIKALPGSIRQRVVTQTFQLFDEETDRTGQRMGSNNFARDRFELFKAVARAGDVITFQELQEDIATQVVIEDWEFRQAAPPGPNRGTLGGYLTVVMRTVAEST</sequence>
<dbReference type="Proteomes" id="UP000241007">
    <property type="component" value="Segment"/>
</dbReference>
<gene>
    <name evidence="1" type="ORF">SEA_WRIGHTON_47</name>
</gene>
<evidence type="ECO:0000313" key="1">
    <source>
        <dbReference type="EMBL" id="ATW62481.1"/>
    </source>
</evidence>